<keyword evidence="1" id="KW-0663">Pyridoxal phosphate</keyword>
<evidence type="ECO:0000313" key="3">
    <source>
        <dbReference type="EMBL" id="MCT8971746.1"/>
    </source>
</evidence>
<dbReference type="RefSeq" id="WP_261615318.1">
    <property type="nucleotide sequence ID" value="NZ_JALIDZ010000003.1"/>
</dbReference>
<dbReference type="Pfam" id="PF00266">
    <property type="entry name" value="Aminotran_5"/>
    <property type="match status" value="1"/>
</dbReference>
<dbReference type="Proteomes" id="UP001320898">
    <property type="component" value="Unassembled WGS sequence"/>
</dbReference>
<reference evidence="3 4" key="1">
    <citation type="submission" date="2022-04" db="EMBL/GenBank/DDBJ databases">
        <authorList>
            <person name="Ye Y.-Q."/>
            <person name="Du Z.-J."/>
        </authorList>
    </citation>
    <scope>NUCLEOTIDE SEQUENCE [LARGE SCALE GENOMIC DNA]</scope>
    <source>
        <strain evidence="3 4">A6E488</strain>
    </source>
</reference>
<dbReference type="InterPro" id="IPR015424">
    <property type="entry name" value="PyrdxlP-dep_Trfase"/>
</dbReference>
<protein>
    <submittedName>
        <fullName evidence="3">Aminotransferase class V-fold PLP-dependent enzyme</fullName>
    </submittedName>
</protein>
<sequence>MTKTDHLGSQRHLFDIPREIVWMNCAYMSPLMTPAVAAGEEGIRRKAHPWSLSPPDFFSEPEATRALFGRLVNAPAEAVAIVPSASYGISVAAANTPVSAGQSIVLLEDQFPSNVYAWRRKAAESGGRVRTVTRSEASGANGATDWTSALVSAIDDDTAVVAAPNCLWTDGSLIDLEAVGEAARRHGAALVLDLTQSAGVMPFDVSAVQPDFAVAATYKWLLGPYSLGFLYAAPHRQSGRPLEEGWITRAGSRDFARLVDYQDDYEPGARRYDMGERSNFHLMPMATAALSQILDWGVDRIARTLGHRNRDIVERAAGLGFSAPPEEFRAPHFLGLRHVGGIPATLLDTLKDRNVYVSVRGDSIRVTPHLYNDDEDVERFFAALEAALV</sequence>
<evidence type="ECO:0000256" key="1">
    <source>
        <dbReference type="ARBA" id="ARBA00022898"/>
    </source>
</evidence>
<keyword evidence="3" id="KW-0808">Transferase</keyword>
<proteinExistence type="predicted"/>
<dbReference type="SUPFAM" id="SSF53383">
    <property type="entry name" value="PLP-dependent transferases"/>
    <property type="match status" value="1"/>
</dbReference>
<keyword evidence="4" id="KW-1185">Reference proteome</keyword>
<dbReference type="Gene3D" id="3.40.640.10">
    <property type="entry name" value="Type I PLP-dependent aspartate aminotransferase-like (Major domain)"/>
    <property type="match status" value="1"/>
</dbReference>
<dbReference type="GO" id="GO:0008483">
    <property type="term" value="F:transaminase activity"/>
    <property type="evidence" value="ECO:0007669"/>
    <property type="project" value="UniProtKB-KW"/>
</dbReference>
<dbReference type="Gene3D" id="3.90.1150.10">
    <property type="entry name" value="Aspartate Aminotransferase, domain 1"/>
    <property type="match status" value="1"/>
</dbReference>
<dbReference type="EMBL" id="JALIDZ010000003">
    <property type="protein sequence ID" value="MCT8971746.1"/>
    <property type="molecule type" value="Genomic_DNA"/>
</dbReference>
<dbReference type="InterPro" id="IPR015421">
    <property type="entry name" value="PyrdxlP-dep_Trfase_major"/>
</dbReference>
<accession>A0AAW5QZA8</accession>
<dbReference type="InterPro" id="IPR015422">
    <property type="entry name" value="PyrdxlP-dep_Trfase_small"/>
</dbReference>
<keyword evidence="3" id="KW-0032">Aminotransferase</keyword>
<evidence type="ECO:0000259" key="2">
    <source>
        <dbReference type="Pfam" id="PF00266"/>
    </source>
</evidence>
<feature type="domain" description="Aminotransferase class V" evidence="2">
    <location>
        <begin position="62"/>
        <end position="236"/>
    </location>
</feature>
<evidence type="ECO:0000313" key="4">
    <source>
        <dbReference type="Proteomes" id="UP001320898"/>
    </source>
</evidence>
<comment type="caution">
    <text evidence="3">The sequence shown here is derived from an EMBL/GenBank/DDBJ whole genome shotgun (WGS) entry which is preliminary data.</text>
</comment>
<name>A0AAW5QZA8_9HYPH</name>
<organism evidence="3 4">
    <name type="scientific">Microbaculum marinisediminis</name>
    <dbReference type="NCBI Taxonomy" id="2931392"/>
    <lineage>
        <taxon>Bacteria</taxon>
        <taxon>Pseudomonadati</taxon>
        <taxon>Pseudomonadota</taxon>
        <taxon>Alphaproteobacteria</taxon>
        <taxon>Hyphomicrobiales</taxon>
        <taxon>Tepidamorphaceae</taxon>
        <taxon>Microbaculum</taxon>
    </lineage>
</organism>
<dbReference type="PANTHER" id="PTHR43586">
    <property type="entry name" value="CYSTEINE DESULFURASE"/>
    <property type="match status" value="1"/>
</dbReference>
<dbReference type="InterPro" id="IPR000192">
    <property type="entry name" value="Aminotrans_V_dom"/>
</dbReference>
<dbReference type="PANTHER" id="PTHR43586:SF15">
    <property type="entry name" value="BLR3095 PROTEIN"/>
    <property type="match status" value="1"/>
</dbReference>
<gene>
    <name evidence="3" type="ORF">MUB46_07760</name>
</gene>
<dbReference type="AlphaFoldDB" id="A0AAW5QZA8"/>